<name>A0A2W7R8N4_9RHOB</name>
<evidence type="ECO:0000313" key="2">
    <source>
        <dbReference type="Proteomes" id="UP000249538"/>
    </source>
</evidence>
<dbReference type="EMBL" id="QKZS01000042">
    <property type="protein sequence ID" value="PZX46965.1"/>
    <property type="molecule type" value="Genomic_DNA"/>
</dbReference>
<reference evidence="1 2" key="1">
    <citation type="submission" date="2018-06" db="EMBL/GenBank/DDBJ databases">
        <title>Genomic Encyclopedia of Archaeal and Bacterial Type Strains, Phase II (KMG-II): from individual species to whole genera.</title>
        <authorList>
            <person name="Goeker M."/>
        </authorList>
    </citation>
    <scope>NUCLEOTIDE SEQUENCE [LARGE SCALE GENOMIC DNA]</scope>
    <source>
        <strain evidence="1 2">DSM 18774</strain>
    </source>
</reference>
<comment type="caution">
    <text evidence="1">The sequence shown here is derived from an EMBL/GenBank/DDBJ whole genome shotgun (WGS) entry which is preliminary data.</text>
</comment>
<proteinExistence type="predicted"/>
<sequence>MASIPATMKKFRKYVEEAGFLDISVTYADGDRRRDVVFTLTTRDPDDNKIFLYSTARPEPRRFTDVARLTSTLSEWGLQPLEVPVTSGTHRCHLAGACAAPRLAVVR</sequence>
<accession>A0A2W7R8N4</accession>
<organism evidence="1 2">
    <name type="scientific">Cereibacter changlensis</name>
    <dbReference type="NCBI Taxonomy" id="402884"/>
    <lineage>
        <taxon>Bacteria</taxon>
        <taxon>Pseudomonadati</taxon>
        <taxon>Pseudomonadota</taxon>
        <taxon>Alphaproteobacteria</taxon>
        <taxon>Rhodobacterales</taxon>
        <taxon>Paracoccaceae</taxon>
        <taxon>Cereibacter</taxon>
    </lineage>
</organism>
<dbReference type="Proteomes" id="UP000249538">
    <property type="component" value="Unassembled WGS sequence"/>
</dbReference>
<protein>
    <submittedName>
        <fullName evidence="1">Uncharacterized protein</fullName>
    </submittedName>
</protein>
<dbReference type="RefSeq" id="WP_146170723.1">
    <property type="nucleotide sequence ID" value="NZ_QKZS01000042.1"/>
</dbReference>
<evidence type="ECO:0000313" key="1">
    <source>
        <dbReference type="EMBL" id="PZX46965.1"/>
    </source>
</evidence>
<dbReference type="AlphaFoldDB" id="A0A2W7R8N4"/>
<gene>
    <name evidence="1" type="ORF">LX76_04570</name>
</gene>